<reference evidence="6 7" key="1">
    <citation type="submission" date="2019-09" db="EMBL/GenBank/DDBJ databases">
        <title>Genome sequence of Roseospira marina, one of the more divergent members of the non-sulfur purple photosynthetic bacterial family, the Rhodospirillaceae.</title>
        <authorList>
            <person name="Meyer T."/>
            <person name="Kyndt J."/>
        </authorList>
    </citation>
    <scope>NUCLEOTIDE SEQUENCE [LARGE SCALE GENOMIC DNA]</scope>
    <source>
        <strain evidence="6 7">DSM 15113</strain>
    </source>
</reference>
<keyword evidence="4" id="KW-1133">Transmembrane helix</keyword>
<keyword evidence="1 6" id="KW-0489">Methyltransferase</keyword>
<dbReference type="Pfam" id="PF13649">
    <property type="entry name" value="Methyltransf_25"/>
    <property type="match status" value="1"/>
</dbReference>
<keyword evidence="4" id="KW-0812">Transmembrane</keyword>
<evidence type="ECO:0000256" key="3">
    <source>
        <dbReference type="ARBA" id="ARBA00022691"/>
    </source>
</evidence>
<name>A0A5M6IBB6_9PROT</name>
<gene>
    <name evidence="6" type="ORF">F1188_10110</name>
</gene>
<dbReference type="PANTHER" id="PTHR13610">
    <property type="entry name" value="METHYLTRANSFERASE DOMAIN-CONTAINING PROTEIN"/>
    <property type="match status" value="1"/>
</dbReference>
<sequence length="194" mass="20515">MAPSPEPGTLALLAAAVVAAGASLVVLYTLRLGAPPWPSSPRARHAVMAALPAQVEGAILELGCGWGGLALALAARYPDRPVVGVELSPIPWAVARLRAWASRRKNLTVRRADLHQVDVARAGLIVCYLHREAMTRLAIRMRREAPPGAVVVSNSFGLGDWTPEARVPIGDGFGGVVLVYRVPPLSPPSARYNA</sequence>
<evidence type="ECO:0000313" key="7">
    <source>
        <dbReference type="Proteomes" id="UP000324065"/>
    </source>
</evidence>
<dbReference type="Gene3D" id="3.40.50.150">
    <property type="entry name" value="Vaccinia Virus protein VP39"/>
    <property type="match status" value="1"/>
</dbReference>
<evidence type="ECO:0000259" key="5">
    <source>
        <dbReference type="Pfam" id="PF13649"/>
    </source>
</evidence>
<dbReference type="OrthoDB" id="5510758at2"/>
<feature type="transmembrane region" description="Helical" evidence="4">
    <location>
        <begin position="12"/>
        <end position="34"/>
    </location>
</feature>
<dbReference type="InterPro" id="IPR026170">
    <property type="entry name" value="FAM173A/B"/>
</dbReference>
<evidence type="ECO:0000256" key="2">
    <source>
        <dbReference type="ARBA" id="ARBA00022679"/>
    </source>
</evidence>
<dbReference type="InterPro" id="IPR041698">
    <property type="entry name" value="Methyltransf_25"/>
</dbReference>
<protein>
    <submittedName>
        <fullName evidence="6">Class I SAM-dependent methyltransferase</fullName>
    </submittedName>
</protein>
<dbReference type="CDD" id="cd02440">
    <property type="entry name" value="AdoMet_MTases"/>
    <property type="match status" value="1"/>
</dbReference>
<dbReference type="InterPro" id="IPR029063">
    <property type="entry name" value="SAM-dependent_MTases_sf"/>
</dbReference>
<dbReference type="AlphaFoldDB" id="A0A5M6IBB6"/>
<dbReference type="GO" id="GO:0032259">
    <property type="term" value="P:methylation"/>
    <property type="evidence" value="ECO:0007669"/>
    <property type="project" value="UniProtKB-KW"/>
</dbReference>
<dbReference type="EMBL" id="VWPJ01000008">
    <property type="protein sequence ID" value="KAA5605584.1"/>
    <property type="molecule type" value="Genomic_DNA"/>
</dbReference>
<organism evidence="6 7">
    <name type="scientific">Roseospira marina</name>
    <dbReference type="NCBI Taxonomy" id="140057"/>
    <lineage>
        <taxon>Bacteria</taxon>
        <taxon>Pseudomonadati</taxon>
        <taxon>Pseudomonadota</taxon>
        <taxon>Alphaproteobacteria</taxon>
        <taxon>Rhodospirillales</taxon>
        <taxon>Rhodospirillaceae</taxon>
        <taxon>Roseospira</taxon>
    </lineage>
</organism>
<feature type="domain" description="Methyltransferase" evidence="5">
    <location>
        <begin position="59"/>
        <end position="128"/>
    </location>
</feature>
<dbReference type="Proteomes" id="UP000324065">
    <property type="component" value="Unassembled WGS sequence"/>
</dbReference>
<keyword evidence="4" id="KW-0472">Membrane</keyword>
<keyword evidence="7" id="KW-1185">Reference proteome</keyword>
<dbReference type="RefSeq" id="WP_150062295.1">
    <property type="nucleotide sequence ID" value="NZ_JACHII010000002.1"/>
</dbReference>
<accession>A0A5M6IBB6</accession>
<dbReference type="PANTHER" id="PTHR13610:SF9">
    <property type="entry name" value="FI06469P"/>
    <property type="match status" value="1"/>
</dbReference>
<proteinExistence type="predicted"/>
<comment type="caution">
    <text evidence="6">The sequence shown here is derived from an EMBL/GenBank/DDBJ whole genome shotgun (WGS) entry which is preliminary data.</text>
</comment>
<evidence type="ECO:0000256" key="1">
    <source>
        <dbReference type="ARBA" id="ARBA00022603"/>
    </source>
</evidence>
<dbReference type="GO" id="GO:0016279">
    <property type="term" value="F:protein-lysine N-methyltransferase activity"/>
    <property type="evidence" value="ECO:0007669"/>
    <property type="project" value="InterPro"/>
</dbReference>
<keyword evidence="3" id="KW-0949">S-adenosyl-L-methionine</keyword>
<dbReference type="SUPFAM" id="SSF53335">
    <property type="entry name" value="S-adenosyl-L-methionine-dependent methyltransferases"/>
    <property type="match status" value="1"/>
</dbReference>
<evidence type="ECO:0000256" key="4">
    <source>
        <dbReference type="SAM" id="Phobius"/>
    </source>
</evidence>
<keyword evidence="2 6" id="KW-0808">Transferase</keyword>
<evidence type="ECO:0000313" key="6">
    <source>
        <dbReference type="EMBL" id="KAA5605584.1"/>
    </source>
</evidence>